<reference evidence="1" key="1">
    <citation type="submission" date="2019-07" db="EMBL/GenBank/DDBJ databases">
        <title>KPC-2 carbapenem resistent Enterobacterales isolates from Germany.</title>
        <authorList>
            <person name="Yao Y."/>
            <person name="Falgenhauer L."/>
            <person name="Imirzalioglu C."/>
            <person name="Chakraborty T."/>
        </authorList>
    </citation>
    <scope>NUCLEOTIDE SEQUENCE</scope>
    <source>
        <strain evidence="1">CA13304</strain>
    </source>
</reference>
<dbReference type="InterPro" id="IPR002514">
    <property type="entry name" value="Transposase_8"/>
</dbReference>
<dbReference type="EMBL" id="VKME01000008">
    <property type="protein sequence ID" value="MBE0128019.1"/>
    <property type="molecule type" value="Genomic_DNA"/>
</dbReference>
<sequence length="218" mass="24425">MSIIFNGHYRVKNRTWITEALRLHFDENLSRIEAGRRLGIPKTTVCELFARFKNAGLVWPLPVSVDARSLDKRLYRQASRKSSVLPVVPPAAAETPAVHRRPRRPNFPREFKIALVEKSMMPGVSVAQLARENDINDNLLFNWRRLYQLGLLGTPANTPALFPVTLTAAERPVSALPPSAEASPCCELVLPAGTLRIRGTLTPELLQMLIREMQGGQR</sequence>
<comment type="caution">
    <text evidence="1">The sequence shown here is derived from an EMBL/GenBank/DDBJ whole genome shotgun (WGS) entry which is preliminary data.</text>
</comment>
<dbReference type="InterPro" id="IPR010921">
    <property type="entry name" value="Trp_repressor/repl_initiator"/>
</dbReference>
<protein>
    <recommendedName>
        <fullName evidence="3">Transposase</fullName>
    </recommendedName>
</protein>
<dbReference type="Pfam" id="PF01527">
    <property type="entry name" value="HTH_Tnp_1"/>
    <property type="match status" value="1"/>
</dbReference>
<dbReference type="GO" id="GO:0043565">
    <property type="term" value="F:sequence-specific DNA binding"/>
    <property type="evidence" value="ECO:0007669"/>
    <property type="project" value="InterPro"/>
</dbReference>
<dbReference type="GO" id="GO:0006313">
    <property type="term" value="P:DNA transposition"/>
    <property type="evidence" value="ECO:0007669"/>
    <property type="project" value="InterPro"/>
</dbReference>
<dbReference type="NCBIfam" id="NF047595">
    <property type="entry name" value="IS66_ISRel24_TnpA"/>
    <property type="match status" value="1"/>
</dbReference>
<dbReference type="GO" id="GO:0004803">
    <property type="term" value="F:transposase activity"/>
    <property type="evidence" value="ECO:0007669"/>
    <property type="project" value="InterPro"/>
</dbReference>
<dbReference type="Proteomes" id="UP000656723">
    <property type="component" value="Unassembled WGS sequence"/>
</dbReference>
<evidence type="ECO:0008006" key="3">
    <source>
        <dbReference type="Google" id="ProtNLM"/>
    </source>
</evidence>
<evidence type="ECO:0000313" key="2">
    <source>
        <dbReference type="Proteomes" id="UP000656723"/>
    </source>
</evidence>
<gene>
    <name evidence="1" type="ORF">FOT72_08335</name>
</gene>
<organism evidence="1 2">
    <name type="scientific">Citrobacter amalonaticus</name>
    <dbReference type="NCBI Taxonomy" id="35703"/>
    <lineage>
        <taxon>Bacteria</taxon>
        <taxon>Pseudomonadati</taxon>
        <taxon>Pseudomonadota</taxon>
        <taxon>Gammaproteobacteria</taxon>
        <taxon>Enterobacterales</taxon>
        <taxon>Enterobacteriaceae</taxon>
        <taxon>Citrobacter</taxon>
    </lineage>
</organism>
<dbReference type="AlphaFoldDB" id="A0A8I0MJE0"/>
<dbReference type="NCBIfam" id="NF038385">
    <property type="entry name" value="IS66_access_TnpA"/>
    <property type="match status" value="1"/>
</dbReference>
<dbReference type="RefSeq" id="WP_063145388.1">
    <property type="nucleotide sequence ID" value="NZ_JBOETS010000022.1"/>
</dbReference>
<dbReference type="SUPFAM" id="SSF48295">
    <property type="entry name" value="TrpR-like"/>
    <property type="match status" value="1"/>
</dbReference>
<name>A0A8I0MJE0_CITAM</name>
<evidence type="ECO:0000313" key="1">
    <source>
        <dbReference type="EMBL" id="MBE0128019.1"/>
    </source>
</evidence>
<proteinExistence type="predicted"/>
<accession>A0A8I0MJE0</accession>